<evidence type="ECO:0000313" key="2">
    <source>
        <dbReference type="EMBL" id="CAH1205551.1"/>
    </source>
</evidence>
<dbReference type="Proteomes" id="UP000838686">
    <property type="component" value="Unassembled WGS sequence"/>
</dbReference>
<keyword evidence="3" id="KW-1185">Reference proteome</keyword>
<reference evidence="2" key="1">
    <citation type="submission" date="2022-01" db="EMBL/GenBank/DDBJ databases">
        <authorList>
            <person name="Criscuolo A."/>
        </authorList>
    </citation>
    <scope>NUCLEOTIDE SEQUENCE</scope>
    <source>
        <strain evidence="2">CIP111893</strain>
    </source>
</reference>
<dbReference type="EMBL" id="CAKMMF010000011">
    <property type="protein sequence ID" value="CAH1205551.1"/>
    <property type="molecule type" value="Genomic_DNA"/>
</dbReference>
<evidence type="ECO:0000256" key="1">
    <source>
        <dbReference type="SAM" id="Phobius"/>
    </source>
</evidence>
<dbReference type="RefSeq" id="WP_236342306.1">
    <property type="nucleotide sequence ID" value="NZ_CAKMMF010000011.1"/>
</dbReference>
<keyword evidence="1" id="KW-0812">Transmembrane</keyword>
<name>A0ABN8GCL3_9BACL</name>
<comment type="caution">
    <text evidence="2">The sequence shown here is derived from an EMBL/GenBank/DDBJ whole genome shotgun (WGS) entry which is preliminary data.</text>
</comment>
<organism evidence="2 3">
    <name type="scientific">Paenibacillus plantiphilus</name>
    <dbReference type="NCBI Taxonomy" id="2905650"/>
    <lineage>
        <taxon>Bacteria</taxon>
        <taxon>Bacillati</taxon>
        <taxon>Bacillota</taxon>
        <taxon>Bacilli</taxon>
        <taxon>Bacillales</taxon>
        <taxon>Paenibacillaceae</taxon>
        <taxon>Paenibacillus</taxon>
    </lineage>
</organism>
<gene>
    <name evidence="2" type="ORF">PAECIP111893_02369</name>
</gene>
<protein>
    <recommendedName>
        <fullName evidence="4">Holin</fullName>
    </recommendedName>
</protein>
<keyword evidence="1" id="KW-0472">Membrane</keyword>
<keyword evidence="1" id="KW-1133">Transmembrane helix</keyword>
<sequence>MDKLRNINKAILLPLLAAIAAFIKQSFGYEISDELLNTIADISLFIVMIIGLFIKPTKPKDESSSGETYH</sequence>
<accession>A0ABN8GCL3</accession>
<evidence type="ECO:0008006" key="4">
    <source>
        <dbReference type="Google" id="ProtNLM"/>
    </source>
</evidence>
<evidence type="ECO:0000313" key="3">
    <source>
        <dbReference type="Proteomes" id="UP000838686"/>
    </source>
</evidence>
<proteinExistence type="predicted"/>
<feature type="transmembrane region" description="Helical" evidence="1">
    <location>
        <begin position="38"/>
        <end position="54"/>
    </location>
</feature>